<dbReference type="InterPro" id="IPR001394">
    <property type="entry name" value="Peptidase_C19_UCH"/>
</dbReference>
<organism evidence="9 10">
    <name type="scientific">Pomacea canaliculata</name>
    <name type="common">Golden apple snail</name>
    <dbReference type="NCBI Taxonomy" id="400727"/>
    <lineage>
        <taxon>Eukaryota</taxon>
        <taxon>Metazoa</taxon>
        <taxon>Spiralia</taxon>
        <taxon>Lophotrochozoa</taxon>
        <taxon>Mollusca</taxon>
        <taxon>Gastropoda</taxon>
        <taxon>Caenogastropoda</taxon>
        <taxon>Architaenioglossa</taxon>
        <taxon>Ampullarioidea</taxon>
        <taxon>Ampullariidae</taxon>
        <taxon>Pomacea</taxon>
    </lineage>
</organism>
<feature type="region of interest" description="Disordered" evidence="6">
    <location>
        <begin position="679"/>
        <end position="728"/>
    </location>
</feature>
<keyword evidence="4" id="KW-0862">Zinc</keyword>
<dbReference type="OrthoDB" id="2248014at2759"/>
<evidence type="ECO:0000256" key="3">
    <source>
        <dbReference type="ARBA" id="ARBA00022771"/>
    </source>
</evidence>
<evidence type="ECO:0000256" key="6">
    <source>
        <dbReference type="SAM" id="MobiDB-lite"/>
    </source>
</evidence>
<protein>
    <recommendedName>
        <fullName evidence="2">ubiquitinyl hydrolase 1</fullName>
        <ecNumber evidence="2">3.4.19.12</ecNumber>
    </recommendedName>
</protein>
<dbReference type="SUPFAM" id="SSF57850">
    <property type="entry name" value="RING/U-box"/>
    <property type="match status" value="1"/>
</dbReference>
<evidence type="ECO:0000259" key="7">
    <source>
        <dbReference type="PROSITE" id="PS50089"/>
    </source>
</evidence>
<dbReference type="Gene3D" id="3.90.70.10">
    <property type="entry name" value="Cysteine proteinases"/>
    <property type="match status" value="3"/>
</dbReference>
<feature type="compositionally biased region" description="Polar residues" evidence="6">
    <location>
        <begin position="445"/>
        <end position="469"/>
    </location>
</feature>
<dbReference type="GO" id="GO:0008270">
    <property type="term" value="F:zinc ion binding"/>
    <property type="evidence" value="ECO:0007669"/>
    <property type="project" value="UniProtKB-KW"/>
</dbReference>
<dbReference type="InterPro" id="IPR038765">
    <property type="entry name" value="Papain-like_cys_pep_sf"/>
</dbReference>
<dbReference type="InterPro" id="IPR050185">
    <property type="entry name" value="Ub_carboxyl-term_hydrolase"/>
</dbReference>
<dbReference type="EC" id="3.4.19.12" evidence="2"/>
<feature type="region of interest" description="Disordered" evidence="6">
    <location>
        <begin position="237"/>
        <end position="278"/>
    </location>
</feature>
<dbReference type="Gene3D" id="3.30.40.10">
    <property type="entry name" value="Zinc/RING finger domain, C3HC4 (zinc finger)"/>
    <property type="match status" value="1"/>
</dbReference>
<evidence type="ECO:0000313" key="10">
    <source>
        <dbReference type="Proteomes" id="UP000245119"/>
    </source>
</evidence>
<dbReference type="Pfam" id="PF00443">
    <property type="entry name" value="UCH"/>
    <property type="match status" value="2"/>
</dbReference>
<comment type="caution">
    <text evidence="9">The sequence shown here is derived from an EMBL/GenBank/DDBJ whole genome shotgun (WGS) entry which is preliminary data.</text>
</comment>
<dbReference type="PROSITE" id="PS50235">
    <property type="entry name" value="USP_3"/>
    <property type="match status" value="1"/>
</dbReference>
<proteinExistence type="predicted"/>
<sequence length="1505" mass="163331">MLSSGSLLPLSTHDAMLQCEEPQFAENLDFASKGDQGSPIRSVSPVLYGPLVNHMSVDSGMSTKDVQDPTAVHGSCGLWNIGNTCFMNAGIQSLASCAPLLKFLFEQFQYRQGMQGTLTGAFYVLLCKLWSGQYSVIYPLHFKELLGLYHPQFRDYRQHDCQEFLALLLDTLHEQLNQVPSICVLDTSVSGKCSSPDDQHQNLLNNQDTPPEGRCAENMEAPQASASELKVLHVESVASGEEEEVGSSVSHSEASPGSLSPATSVETGHARTALKRTSSATAEAVSLVLVSEDSNHSSISVHSTDSEQSSAFKKLKIETEASGAACHFHTVVDKASMSDGPSEVPVTQVSLVTSGSASVSSSRPARNISSDAMFHLVDSVLSGGKLDHSNSGGNRLVKPRLSVSSTESSTHCKRVVRKCPPFSATSDATSAQTLVTETNSMDISISCPSESHTDLGSSSLPSCEGNSEKQAPALPGSPQLLPCLEDYYCKETKTLNTNVLVSTYMQGDIAVDSEKFAKVDNLTQVPAMKEVNLLQEALQGMEEDKVEKTLIGKTLSSKRSNVITSTSSTNKASNSANLRVVKTRNSAILHKHCQNPNLLNNSYDYDDEMLGFPRMVDPSAQKGLEGKVLSTQCGTSGAEDSVKMMAMAAEMTPLEVEKNVQMQALSKFNTNVIKSNIREDISDRASTSGSTETEEADMEAEAESTEEEEEEEEQEEEEEAGAHSSIVEESRALPNPARCFTTADVAAANKAWEDYNSKNNSIVVDTFQGQFKSTVVCSECSHVSVTYEPFMYLSLPIPHAMERQISVVFIRPCNLATRYLVTLHKNDKVQRLRQSLQALTGTESSDVILAEVLDNHVSRILDDNIMLRYVNDTNRSLYAFEMLPPPAVTDLKSLRSSPDLPHSYSSNSSSNIHLEKEHCASFRTSTVTGPVIEDTLGAELVTCSDQSGESLPHTLGMDSFLSEVSSNDATVGSSTAAVSDQSETFGDDNQLNYSDSSQIGTGLWEWTRGDTLASSSNLNDIVSVPPSSPTSLAPTFQVGSDANCVSCEGDFANTLPTETVGMDSFHAGPDFFASRIWPDNRLDSGDPSSFVAGPNAAASTGSGGGVMDQWRMCAICLEEMVDSELLTHASCAGIFCHNCLEMSAKHSGDLAECCPVCLAPIDMTQDFVPLASSNSTKSKVRILVVPVTFRCERAGTISNDYDGNGMLFELVCSPRIIYVASKQDASTLFSQVDRVIPVNTEYTLHFTDGQVLNNNSFFGVNVLYHINIFGDCIAQDVTIQLTVQAASEVLDETNPWYCPCCCRNQCAKKTMTVWRYPDSLIIHLKRFVFEDLSSTKIDNRVVFPHTNLDVTSFLSGPSVYLNAYDLYSVVCHYGGANSGHYTAFTCHPLTSEWYHYNDESVTPQRPSESEFDSCYVLFYQRKGTCKKFNLVKDLPALDDENADHLTSSSAPLALVPVFSPPPSSPSSTIAAETATTEEDASLTISIPSLVQQAEADSTQSYDFYN</sequence>
<feature type="compositionally biased region" description="Polar residues" evidence="6">
    <location>
        <begin position="257"/>
        <end position="266"/>
    </location>
</feature>
<dbReference type="PROSITE" id="PS00973">
    <property type="entry name" value="USP_2"/>
    <property type="match status" value="1"/>
</dbReference>
<dbReference type="STRING" id="400727.A0A2T7NC84"/>
<feature type="domain" description="USP" evidence="8">
    <location>
        <begin position="76"/>
        <end position="1422"/>
    </location>
</feature>
<keyword evidence="3 5" id="KW-0479">Metal-binding</keyword>
<dbReference type="GO" id="GO:0004843">
    <property type="term" value="F:cysteine-type deubiquitinase activity"/>
    <property type="evidence" value="ECO:0007669"/>
    <property type="project" value="UniProtKB-EC"/>
</dbReference>
<dbReference type="PANTHER" id="PTHR21646">
    <property type="entry name" value="UBIQUITIN CARBOXYL-TERMINAL HYDROLASE"/>
    <property type="match status" value="1"/>
</dbReference>
<dbReference type="InterPro" id="IPR018200">
    <property type="entry name" value="USP_CS"/>
</dbReference>
<keyword evidence="3 5" id="KW-0863">Zinc-finger</keyword>
<gene>
    <name evidence="9" type="ORF">C0Q70_21317</name>
</gene>
<dbReference type="EMBL" id="PZQS01000014">
    <property type="protein sequence ID" value="PVD18765.1"/>
    <property type="molecule type" value="Genomic_DNA"/>
</dbReference>
<feature type="region of interest" description="Disordered" evidence="6">
    <location>
        <begin position="195"/>
        <end position="222"/>
    </location>
</feature>
<dbReference type="InterPro" id="IPR028889">
    <property type="entry name" value="USP"/>
</dbReference>
<dbReference type="InterPro" id="IPR013083">
    <property type="entry name" value="Znf_RING/FYVE/PHD"/>
</dbReference>
<dbReference type="SUPFAM" id="SSF54001">
    <property type="entry name" value="Cysteine proteinases"/>
    <property type="match status" value="2"/>
</dbReference>
<evidence type="ECO:0000313" key="9">
    <source>
        <dbReference type="EMBL" id="PVD18765.1"/>
    </source>
</evidence>
<feature type="compositionally biased region" description="Acidic residues" evidence="6">
    <location>
        <begin position="692"/>
        <end position="719"/>
    </location>
</feature>
<feature type="compositionally biased region" description="Low complexity" evidence="6">
    <location>
        <begin position="246"/>
        <end position="255"/>
    </location>
</feature>
<dbReference type="PROSITE" id="PS50089">
    <property type="entry name" value="ZF_RING_2"/>
    <property type="match status" value="1"/>
</dbReference>
<keyword evidence="10" id="KW-1185">Reference proteome</keyword>
<reference evidence="9 10" key="1">
    <citation type="submission" date="2018-04" db="EMBL/GenBank/DDBJ databases">
        <title>The genome of golden apple snail Pomacea canaliculata provides insight into stress tolerance and invasive adaptation.</title>
        <authorList>
            <person name="Liu C."/>
            <person name="Liu B."/>
            <person name="Ren Y."/>
            <person name="Zhang Y."/>
            <person name="Wang H."/>
            <person name="Li S."/>
            <person name="Jiang F."/>
            <person name="Yin L."/>
            <person name="Zhang G."/>
            <person name="Qian W."/>
            <person name="Fan W."/>
        </authorList>
    </citation>
    <scope>NUCLEOTIDE SEQUENCE [LARGE SCALE GENOMIC DNA]</scope>
    <source>
        <strain evidence="9">SZHN2017</strain>
        <tissue evidence="9">Muscle</tissue>
    </source>
</reference>
<feature type="region of interest" description="Disordered" evidence="6">
    <location>
        <begin position="445"/>
        <end position="476"/>
    </location>
</feature>
<comment type="catalytic activity">
    <reaction evidence="1">
        <text>Thiol-dependent hydrolysis of ester, thioester, amide, peptide and isopeptide bonds formed by the C-terminal Gly of ubiquitin (a 76-residue protein attached to proteins as an intracellular targeting signal).</text>
        <dbReference type="EC" id="3.4.19.12"/>
    </reaction>
</comment>
<dbReference type="GO" id="GO:0016579">
    <property type="term" value="P:protein deubiquitination"/>
    <property type="evidence" value="ECO:0007669"/>
    <property type="project" value="InterPro"/>
</dbReference>
<dbReference type="InterPro" id="IPR001841">
    <property type="entry name" value="Znf_RING"/>
</dbReference>
<evidence type="ECO:0000256" key="5">
    <source>
        <dbReference type="PROSITE-ProRule" id="PRU00175"/>
    </source>
</evidence>
<feature type="domain" description="RING-type" evidence="7">
    <location>
        <begin position="1113"/>
        <end position="1157"/>
    </location>
</feature>
<dbReference type="CDD" id="cd02674">
    <property type="entry name" value="Peptidase_C19R"/>
    <property type="match status" value="1"/>
</dbReference>
<evidence type="ECO:0000256" key="4">
    <source>
        <dbReference type="ARBA" id="ARBA00022833"/>
    </source>
</evidence>
<dbReference type="Proteomes" id="UP000245119">
    <property type="component" value="Linkage Group LG14"/>
</dbReference>
<dbReference type="PROSITE" id="PS00972">
    <property type="entry name" value="USP_1"/>
    <property type="match status" value="1"/>
</dbReference>
<evidence type="ECO:0000256" key="1">
    <source>
        <dbReference type="ARBA" id="ARBA00000707"/>
    </source>
</evidence>
<name>A0A2T7NC84_POMCA</name>
<accession>A0A2T7NC84</accession>
<evidence type="ECO:0000259" key="8">
    <source>
        <dbReference type="PROSITE" id="PS50235"/>
    </source>
</evidence>
<evidence type="ECO:0000256" key="2">
    <source>
        <dbReference type="ARBA" id="ARBA00012759"/>
    </source>
</evidence>
<dbReference type="PANTHER" id="PTHR21646:SF35">
    <property type="match status" value="1"/>
</dbReference>